<dbReference type="GO" id="GO:0006355">
    <property type="term" value="P:regulation of DNA-templated transcription"/>
    <property type="evidence" value="ECO:0007669"/>
    <property type="project" value="TreeGrafter"/>
</dbReference>
<dbReference type="InterPro" id="IPR051677">
    <property type="entry name" value="AfsR-DnrI-RedD_regulator"/>
</dbReference>
<sequence>MNKTSCYIGIIFTWMSLFLTISSSATDFADNTFLIANISENDLSNNRLWSFVEANDWVGIELEIDSTGSYAYLQNSTIEMTAVLDRIRGIIDKEESKIVPIFIHFDGNIHFLDSVINASSISDRIFYLPQGETWPSINYLVQANRRIIFFVEGNTTNESRILHPVKNYALEISASQITPNSVILSSESNINKELFKINDFQNLPTGVVPNRLGKNQVPDYVNFLLDSWTKYGKKPNFISVGNAIISFDFLVSQLNSFNDVKGQVRTVGKNLERVYWKNPEVLISGGKFSFPIRGGEEVILSPFAPGYSMTPAQLIVTAEMALPEEYSVLASPLGLNQGLTANFNFDGNLTDNVNPEKKYTGTNYSFSQDIDRGTVLKLPENARVFIGNPELYRLPNSSFTVSCFVKFTDILEFGDNAILGNNEQGYRRGMHLVLRSGHPYFGLWSNDYMSDEVLKSNVWYHLTWRYIIETGQQAIFLNGKNVGGSDGHPPYSGTSDLHIGSALSDGASMRGYIDNLNIWNRPLGNEEISRLALDEEILALPEKDKKQRNFIQPLYIGFSLLILLVFVLLFWVMIIRRKTKNHYQRFEVQKPSSENHIRLFGDFQVMNNKGEDICSLFTPKVKELFIYVLIGSVRNKMGVPISDVDSCLWAGIQDRKIANNRAVTLNKLRKILVQLNTVEINSNNGFLQLKVSGNLSCDYLEAFKLCTIPEGMTRKQLDTFYLLVKDGSLLKGIDWPWLDDIRGFIGNQVMDHLLKLGTYLQKENRINEVEKVAQRMLDYDELSEEAVSLQIWAHQQANNLYLAKFQFESFCTRYKKSMGENYGMNFNEFIEEHAMKKN</sequence>
<keyword evidence="1" id="KW-1133">Transmembrane helix</keyword>
<dbReference type="PANTHER" id="PTHR35807">
    <property type="entry name" value="TRANSCRIPTIONAL REGULATOR REDD-RELATED"/>
    <property type="match status" value="1"/>
</dbReference>
<proteinExistence type="predicted"/>
<dbReference type="EMBL" id="QWGR01000004">
    <property type="protein sequence ID" value="RIJ48564.1"/>
    <property type="molecule type" value="Genomic_DNA"/>
</dbReference>
<dbReference type="GO" id="GO:0003677">
    <property type="term" value="F:DNA binding"/>
    <property type="evidence" value="ECO:0007669"/>
    <property type="project" value="TreeGrafter"/>
</dbReference>
<keyword evidence="1" id="KW-0812">Transmembrane</keyword>
<dbReference type="PANTHER" id="PTHR35807:SF1">
    <property type="entry name" value="TRANSCRIPTIONAL REGULATOR REDD"/>
    <property type="match status" value="1"/>
</dbReference>
<keyword evidence="4" id="KW-1185">Reference proteome</keyword>
<dbReference type="GO" id="GO:0004553">
    <property type="term" value="F:hydrolase activity, hydrolyzing O-glycosyl compounds"/>
    <property type="evidence" value="ECO:0007669"/>
    <property type="project" value="UniProtKB-ARBA"/>
</dbReference>
<evidence type="ECO:0000256" key="1">
    <source>
        <dbReference type="SAM" id="Phobius"/>
    </source>
</evidence>
<dbReference type="AlphaFoldDB" id="A0A399T0N1"/>
<evidence type="ECO:0000256" key="2">
    <source>
        <dbReference type="SAM" id="SignalP"/>
    </source>
</evidence>
<accession>A0A399T0N1</accession>
<dbReference type="SUPFAM" id="SSF49899">
    <property type="entry name" value="Concanavalin A-like lectins/glucanases"/>
    <property type="match status" value="1"/>
</dbReference>
<evidence type="ECO:0000313" key="3">
    <source>
        <dbReference type="EMBL" id="RIJ48564.1"/>
    </source>
</evidence>
<evidence type="ECO:0000313" key="4">
    <source>
        <dbReference type="Proteomes" id="UP000265926"/>
    </source>
</evidence>
<name>A0A399T0N1_9BACT</name>
<feature type="signal peptide" evidence="2">
    <location>
        <begin position="1"/>
        <end position="25"/>
    </location>
</feature>
<keyword evidence="2" id="KW-0732">Signal</keyword>
<dbReference type="Proteomes" id="UP000265926">
    <property type="component" value="Unassembled WGS sequence"/>
</dbReference>
<keyword evidence="1" id="KW-0472">Membrane</keyword>
<feature type="chain" id="PRO_5017425022" description="LamG-like jellyroll fold domain-containing protein" evidence="2">
    <location>
        <begin position="26"/>
        <end position="838"/>
    </location>
</feature>
<organism evidence="3 4">
    <name type="scientific">Maribellus luteus</name>
    <dbReference type="NCBI Taxonomy" id="2305463"/>
    <lineage>
        <taxon>Bacteria</taxon>
        <taxon>Pseudomonadati</taxon>
        <taxon>Bacteroidota</taxon>
        <taxon>Bacteroidia</taxon>
        <taxon>Marinilabiliales</taxon>
        <taxon>Prolixibacteraceae</taxon>
        <taxon>Maribellus</taxon>
    </lineage>
</organism>
<dbReference type="Pfam" id="PF13385">
    <property type="entry name" value="Laminin_G_3"/>
    <property type="match status" value="1"/>
</dbReference>
<gene>
    <name evidence="3" type="ORF">D1614_08480</name>
</gene>
<feature type="transmembrane region" description="Helical" evidence="1">
    <location>
        <begin position="554"/>
        <end position="575"/>
    </location>
</feature>
<dbReference type="OrthoDB" id="1110630at2"/>
<evidence type="ECO:0008006" key="5">
    <source>
        <dbReference type="Google" id="ProtNLM"/>
    </source>
</evidence>
<dbReference type="RefSeq" id="WP_119437484.1">
    <property type="nucleotide sequence ID" value="NZ_QWGR01000004.1"/>
</dbReference>
<dbReference type="InterPro" id="IPR013320">
    <property type="entry name" value="ConA-like_dom_sf"/>
</dbReference>
<comment type="caution">
    <text evidence="3">The sequence shown here is derived from an EMBL/GenBank/DDBJ whole genome shotgun (WGS) entry which is preliminary data.</text>
</comment>
<reference evidence="3 4" key="1">
    <citation type="submission" date="2018-08" db="EMBL/GenBank/DDBJ databases">
        <title>Pallidiluteibacterium maritimus gen. nov., sp. nov., isolated from coastal sediment.</title>
        <authorList>
            <person name="Zhou L.Y."/>
        </authorList>
    </citation>
    <scope>NUCLEOTIDE SEQUENCE [LARGE SCALE GENOMIC DNA]</scope>
    <source>
        <strain evidence="3 4">XSD2</strain>
    </source>
</reference>
<dbReference type="GO" id="GO:0005975">
    <property type="term" value="P:carbohydrate metabolic process"/>
    <property type="evidence" value="ECO:0007669"/>
    <property type="project" value="UniProtKB-ARBA"/>
</dbReference>
<protein>
    <recommendedName>
        <fullName evidence="5">LamG-like jellyroll fold domain-containing protein</fullName>
    </recommendedName>
</protein>
<dbReference type="Gene3D" id="2.60.120.200">
    <property type="match status" value="1"/>
</dbReference>